<dbReference type="CDD" id="cd00338">
    <property type="entry name" value="Ser_Recombinase"/>
    <property type="match status" value="1"/>
</dbReference>
<dbReference type="InterPro" id="IPR050639">
    <property type="entry name" value="SSR_resolvase"/>
</dbReference>
<feature type="domain" description="Resolvase/invertase-type recombinase catalytic" evidence="3">
    <location>
        <begin position="6"/>
        <end position="155"/>
    </location>
</feature>
<evidence type="ECO:0000256" key="1">
    <source>
        <dbReference type="SAM" id="Coils"/>
    </source>
</evidence>
<feature type="region of interest" description="Disordered" evidence="2">
    <location>
        <begin position="291"/>
        <end position="323"/>
    </location>
</feature>
<dbReference type="SMART" id="SM00857">
    <property type="entry name" value="Resolvase"/>
    <property type="match status" value="1"/>
</dbReference>
<dbReference type="SUPFAM" id="SSF53041">
    <property type="entry name" value="Resolvase-like"/>
    <property type="match status" value="1"/>
</dbReference>
<dbReference type="Gene3D" id="3.40.50.1390">
    <property type="entry name" value="Resolvase, N-terminal catalytic domain"/>
    <property type="match status" value="1"/>
</dbReference>
<evidence type="ECO:0000259" key="4">
    <source>
        <dbReference type="PROSITE" id="PS51737"/>
    </source>
</evidence>
<name>A0ABQ3PP22_9ACTN</name>
<evidence type="ECO:0000313" key="6">
    <source>
        <dbReference type="Proteomes" id="UP001052739"/>
    </source>
</evidence>
<dbReference type="Gene3D" id="3.90.1750.20">
    <property type="entry name" value="Putative Large Serine Recombinase, Chain B, Domain 2"/>
    <property type="match status" value="1"/>
</dbReference>
<dbReference type="Pfam" id="PF07508">
    <property type="entry name" value="Recombinase"/>
    <property type="match status" value="1"/>
</dbReference>
<sequence>MTGFQRGAIYTRISRDDELTGDGVTRQDEDAGALALARSIPVQGRYTDNDISATTGKRLRPDYERLLTAVRADQVDVVIVAALSRLWRNRRERAEGMELFRKHGVSILAVKGPELDLTTASGRLLAGLLGEVDSFEVEQMSEREKREMRQRVERGLPATGPRAFGYSADGWTTIPEEMSEIVKAYETFVVTRSVSGITRDLRERGILNKDGEPWTNNGVRHVLKNPRYAALREYEGKLYEGKWPAGIPEDLWRAAQHIFETEDRATSPGPARRHLLSGIALCGICADGTTVTSGSRGVKKNRTEGDEERPEDETELLVEDDEATSQPTYRCRVSKHLTRNMEPVNDCVEEYVIARLSRPDAADLFHDEAAPGAEDLRAQAVALRARLKALAAAFADDDEADVMEFRDATRRLRERLADVESRMAHPQRARILSGLVDADDVRTAWKGLSLDRRRAVVNLLAEVTVDRAGGGGRRPFNPGTVRIVPRV</sequence>
<feature type="coiled-coil region" evidence="1">
    <location>
        <begin position="373"/>
        <end position="422"/>
    </location>
</feature>
<dbReference type="Pfam" id="PF00239">
    <property type="entry name" value="Resolvase"/>
    <property type="match status" value="1"/>
</dbReference>
<keyword evidence="6" id="KW-1185">Reference proteome</keyword>
<evidence type="ECO:0000256" key="2">
    <source>
        <dbReference type="SAM" id="MobiDB-lite"/>
    </source>
</evidence>
<gene>
    <name evidence="5" type="ORF">Shyd_81400</name>
</gene>
<reference evidence="5" key="1">
    <citation type="submission" date="2024-05" db="EMBL/GenBank/DDBJ databases">
        <title>Whole genome shotgun sequence of Streptomyces hydrogenans NBRC 13475.</title>
        <authorList>
            <person name="Komaki H."/>
            <person name="Tamura T."/>
        </authorList>
    </citation>
    <scope>NUCLEOTIDE SEQUENCE</scope>
    <source>
        <strain evidence="5">NBRC 13475</strain>
    </source>
</reference>
<dbReference type="InterPro" id="IPR011109">
    <property type="entry name" value="DNA_bind_recombinase_dom"/>
</dbReference>
<dbReference type="InterPro" id="IPR036162">
    <property type="entry name" value="Resolvase-like_N_sf"/>
</dbReference>
<protein>
    <submittedName>
        <fullName evidence="5">Serine recombinase</fullName>
    </submittedName>
</protein>
<organism evidence="5 6">
    <name type="scientific">Streptomyces hydrogenans</name>
    <dbReference type="NCBI Taxonomy" id="1873719"/>
    <lineage>
        <taxon>Bacteria</taxon>
        <taxon>Bacillati</taxon>
        <taxon>Actinomycetota</taxon>
        <taxon>Actinomycetes</taxon>
        <taxon>Kitasatosporales</taxon>
        <taxon>Streptomycetaceae</taxon>
        <taxon>Streptomyces</taxon>
    </lineage>
</organism>
<dbReference type="PANTHER" id="PTHR30461">
    <property type="entry name" value="DNA-INVERTASE FROM LAMBDOID PROPHAGE"/>
    <property type="match status" value="1"/>
</dbReference>
<dbReference type="Proteomes" id="UP001052739">
    <property type="component" value="Unassembled WGS sequence"/>
</dbReference>
<dbReference type="RefSeq" id="WP_190222287.1">
    <property type="nucleotide sequence ID" value="NZ_BNBS01000012.1"/>
</dbReference>
<dbReference type="PROSITE" id="PS51736">
    <property type="entry name" value="RECOMBINASES_3"/>
    <property type="match status" value="1"/>
</dbReference>
<dbReference type="EMBL" id="BNDW01000102">
    <property type="protein sequence ID" value="GHI26769.1"/>
    <property type="molecule type" value="Genomic_DNA"/>
</dbReference>
<feature type="domain" description="Recombinase" evidence="4">
    <location>
        <begin position="163"/>
        <end position="265"/>
    </location>
</feature>
<dbReference type="InterPro" id="IPR038109">
    <property type="entry name" value="DNA_bind_recomb_sf"/>
</dbReference>
<keyword evidence="1" id="KW-0175">Coiled coil</keyword>
<accession>A0ABQ3PP22</accession>
<proteinExistence type="predicted"/>
<evidence type="ECO:0000259" key="3">
    <source>
        <dbReference type="PROSITE" id="PS51736"/>
    </source>
</evidence>
<dbReference type="PROSITE" id="PS51737">
    <property type="entry name" value="RECOMBINASE_DNA_BIND"/>
    <property type="match status" value="1"/>
</dbReference>
<dbReference type="InterPro" id="IPR006119">
    <property type="entry name" value="Resolv_N"/>
</dbReference>
<evidence type="ECO:0000313" key="5">
    <source>
        <dbReference type="EMBL" id="GHI26769.1"/>
    </source>
</evidence>
<feature type="compositionally biased region" description="Acidic residues" evidence="2">
    <location>
        <begin position="305"/>
        <end position="323"/>
    </location>
</feature>
<comment type="caution">
    <text evidence="5">The sequence shown here is derived from an EMBL/GenBank/DDBJ whole genome shotgun (WGS) entry which is preliminary data.</text>
</comment>
<dbReference type="PANTHER" id="PTHR30461:SF23">
    <property type="entry name" value="DNA RECOMBINASE-RELATED"/>
    <property type="match status" value="1"/>
</dbReference>